<dbReference type="Proteomes" id="UP000034164">
    <property type="component" value="Unassembled WGS sequence"/>
</dbReference>
<proteinExistence type="predicted"/>
<evidence type="ECO:0000313" key="1">
    <source>
        <dbReference type="EMBL" id="KKZ65315.1"/>
    </source>
</evidence>
<dbReference type="EMBL" id="LCZI01000671">
    <property type="protein sequence ID" value="KKZ65315.1"/>
    <property type="molecule type" value="Genomic_DNA"/>
</dbReference>
<name>A0A0G2I4Z0_9EURO</name>
<dbReference type="AlphaFoldDB" id="A0A0G2I4Z0"/>
<gene>
    <name evidence="1" type="ORF">EMCG_08831</name>
</gene>
<sequence>MFAIRHLEAWAQSVVEIFTPNTTDRPTYEEISKAHGNASRIGLALCECKRRFELYSPTFTQRIQAVDEVLQARRDDHGGDLPEKICRFWWRQRFRDIRDHRTFATPEEKKAMIFWGLMLDDPDNGVLYLRDFTHERSLQVYQCLREWLEKRKAGQVY</sequence>
<evidence type="ECO:0000313" key="2">
    <source>
        <dbReference type="Proteomes" id="UP000034164"/>
    </source>
</evidence>
<reference evidence="2" key="1">
    <citation type="journal article" date="2015" name="PLoS Genet.">
        <title>The dynamic genome and transcriptome of the human fungal pathogen Blastomyces and close relative Emmonsia.</title>
        <authorList>
            <person name="Munoz J.F."/>
            <person name="Gauthier G.M."/>
            <person name="Desjardins C.A."/>
            <person name="Gallo J.E."/>
            <person name="Holder J."/>
            <person name="Sullivan T.D."/>
            <person name="Marty A.J."/>
            <person name="Carmen J.C."/>
            <person name="Chen Z."/>
            <person name="Ding L."/>
            <person name="Gujja S."/>
            <person name="Magrini V."/>
            <person name="Misas E."/>
            <person name="Mitreva M."/>
            <person name="Priest M."/>
            <person name="Saif S."/>
            <person name="Whiston E.A."/>
            <person name="Young S."/>
            <person name="Zeng Q."/>
            <person name="Goldman W.E."/>
            <person name="Mardis E.R."/>
            <person name="Taylor J.W."/>
            <person name="McEwen J.G."/>
            <person name="Clay O.K."/>
            <person name="Klein B.S."/>
            <person name="Cuomo C.A."/>
        </authorList>
    </citation>
    <scope>NUCLEOTIDE SEQUENCE [LARGE SCALE GENOMIC DNA]</scope>
    <source>
        <strain evidence="2">UAMH 3008</strain>
    </source>
</reference>
<accession>A0A0G2I4Z0</accession>
<organism evidence="1 2">
    <name type="scientific">[Emmonsia] crescens</name>
    <dbReference type="NCBI Taxonomy" id="73230"/>
    <lineage>
        <taxon>Eukaryota</taxon>
        <taxon>Fungi</taxon>
        <taxon>Dikarya</taxon>
        <taxon>Ascomycota</taxon>
        <taxon>Pezizomycotina</taxon>
        <taxon>Eurotiomycetes</taxon>
        <taxon>Eurotiomycetidae</taxon>
        <taxon>Onygenales</taxon>
        <taxon>Ajellomycetaceae</taxon>
        <taxon>Emergomyces</taxon>
    </lineage>
</organism>
<comment type="caution">
    <text evidence="1">The sequence shown here is derived from an EMBL/GenBank/DDBJ whole genome shotgun (WGS) entry which is preliminary data.</text>
</comment>
<protein>
    <submittedName>
        <fullName evidence="1">Uncharacterized protein</fullName>
    </submittedName>
</protein>
<dbReference type="VEuPathDB" id="FungiDB:EMCG_08831"/>
<dbReference type="OrthoDB" id="4176220at2759"/>